<dbReference type="Proteomes" id="UP000037460">
    <property type="component" value="Unassembled WGS sequence"/>
</dbReference>
<keyword evidence="1" id="KW-0812">Transmembrane</keyword>
<accession>A0A0M0JYX8</accession>
<reference evidence="3" key="1">
    <citation type="journal article" date="2015" name="PLoS Genet.">
        <title>Genome Sequence and Transcriptome Analyses of Chrysochromulina tobin: Metabolic Tools for Enhanced Algal Fitness in the Prominent Order Prymnesiales (Haptophyceae).</title>
        <authorList>
            <person name="Hovde B.T."/>
            <person name="Deodato C.R."/>
            <person name="Hunsperger H.M."/>
            <person name="Ryken S.A."/>
            <person name="Yost W."/>
            <person name="Jha R.K."/>
            <person name="Patterson J."/>
            <person name="Monnat R.J. Jr."/>
            <person name="Barlow S.B."/>
            <person name="Starkenburg S.R."/>
            <person name="Cattolico R.A."/>
        </authorList>
    </citation>
    <scope>NUCLEOTIDE SEQUENCE</scope>
    <source>
        <strain evidence="3">CCMP291</strain>
    </source>
</reference>
<dbReference type="AlphaFoldDB" id="A0A0M0JYX8"/>
<sequence length="544" mass="59444">MFSASSIFFVTACSRAWSQFYAGYSQYARLLLLVFQTASWLIVVAAIKGIFQSRAVSSMRGGERVRALLQSPMLGLVIATALIATSQLLLLLLPSALPPPLAAPATPALELLTAVPKALGIRLPMGLRLPMGIRIPLDIPPHPDGARPPLTTPVGARRAHATQQRLLLTLALQAGLPFLLRPRVVMPLVVIGVSLWGGLGSRLWGGLGTILWRSSAAPPGETPASALMAQEAARATGTTGTIGARHGARQAALDTACATRGVPTLFVPVVQAAFLLPFLLPICFELLRLWWIENGWDGSDSAASSEDAASVPADAGIAPAQFALFALCAFLTAERLLGTALLLVRSVFDGTFYSPSAVARDALRNRASRPACEPDRESMEHEYERRRQRRHEAAALAVQRSAAIAAGALRVRSRRERGVWRRLLAWSCEWSGAVNGQRLPWYPSPRRRIVQWWGRARRLPLALWEFGYDVLDASRWLVLSPPTDLFWWATAFEAFHSGAWRELLLPAAIVALEKLVAMPLHGPWLPSASAARRRLERWVRLLEL</sequence>
<evidence type="ECO:0000313" key="3">
    <source>
        <dbReference type="Proteomes" id="UP000037460"/>
    </source>
</evidence>
<proteinExistence type="predicted"/>
<gene>
    <name evidence="2" type="ORF">Ctob_012943</name>
</gene>
<protein>
    <submittedName>
        <fullName evidence="2">Uncharacterized protein</fullName>
    </submittedName>
</protein>
<evidence type="ECO:0000313" key="2">
    <source>
        <dbReference type="EMBL" id="KOO31856.1"/>
    </source>
</evidence>
<keyword evidence="3" id="KW-1185">Reference proteome</keyword>
<organism evidence="2 3">
    <name type="scientific">Chrysochromulina tobinii</name>
    <dbReference type="NCBI Taxonomy" id="1460289"/>
    <lineage>
        <taxon>Eukaryota</taxon>
        <taxon>Haptista</taxon>
        <taxon>Haptophyta</taxon>
        <taxon>Prymnesiophyceae</taxon>
        <taxon>Prymnesiales</taxon>
        <taxon>Chrysochromulinaceae</taxon>
        <taxon>Chrysochromulina</taxon>
    </lineage>
</organism>
<evidence type="ECO:0000256" key="1">
    <source>
        <dbReference type="SAM" id="Phobius"/>
    </source>
</evidence>
<keyword evidence="1" id="KW-1133">Transmembrane helix</keyword>
<name>A0A0M0JYX8_9EUKA</name>
<feature type="transmembrane region" description="Helical" evidence="1">
    <location>
        <begin position="28"/>
        <end position="51"/>
    </location>
</feature>
<feature type="transmembrane region" description="Helical" evidence="1">
    <location>
        <begin position="72"/>
        <end position="93"/>
    </location>
</feature>
<dbReference type="EMBL" id="JWZX01001917">
    <property type="protein sequence ID" value="KOO31856.1"/>
    <property type="molecule type" value="Genomic_DNA"/>
</dbReference>
<comment type="caution">
    <text evidence="2">The sequence shown here is derived from an EMBL/GenBank/DDBJ whole genome shotgun (WGS) entry which is preliminary data.</text>
</comment>
<keyword evidence="1" id="KW-0472">Membrane</keyword>